<feature type="compositionally biased region" description="Basic and acidic residues" evidence="9">
    <location>
        <begin position="309"/>
        <end position="323"/>
    </location>
</feature>
<feature type="compositionally biased region" description="Polar residues" evidence="9">
    <location>
        <begin position="160"/>
        <end position="175"/>
    </location>
</feature>
<feature type="compositionally biased region" description="Basic and acidic residues" evidence="9">
    <location>
        <begin position="1"/>
        <end position="17"/>
    </location>
</feature>
<dbReference type="GO" id="GO:0004674">
    <property type="term" value="F:protein serine/threonine kinase activity"/>
    <property type="evidence" value="ECO:0007669"/>
    <property type="project" value="UniProtKB-KW"/>
</dbReference>
<keyword evidence="4 8" id="KW-0547">Nucleotide-binding</keyword>
<evidence type="ECO:0000256" key="3">
    <source>
        <dbReference type="ARBA" id="ARBA00022679"/>
    </source>
</evidence>
<keyword evidence="3" id="KW-0808">Transferase</keyword>
<name>A0A6J3MHX6_9PEZI</name>
<dbReference type="EC" id="2.7.11.1" evidence="1"/>
<dbReference type="PROSITE" id="PS50011">
    <property type="entry name" value="PROTEIN_KINASE_DOM"/>
    <property type="match status" value="1"/>
</dbReference>
<feature type="compositionally biased region" description="Polar residues" evidence="9">
    <location>
        <begin position="324"/>
        <end position="333"/>
    </location>
</feature>
<dbReference type="PROSITE" id="PS00107">
    <property type="entry name" value="PROTEIN_KINASE_ATP"/>
    <property type="match status" value="1"/>
</dbReference>
<keyword evidence="5" id="KW-0418">Kinase</keyword>
<keyword evidence="6 8" id="KW-0067">ATP-binding</keyword>
<keyword evidence="11" id="KW-1185">Reference proteome</keyword>
<dbReference type="Proteomes" id="UP000504637">
    <property type="component" value="Unplaced"/>
</dbReference>
<dbReference type="Gene3D" id="1.10.510.10">
    <property type="entry name" value="Transferase(Phosphotransferase) domain 1"/>
    <property type="match status" value="1"/>
</dbReference>
<feature type="region of interest" description="Disordered" evidence="9">
    <location>
        <begin position="361"/>
        <end position="381"/>
    </location>
</feature>
<feature type="compositionally biased region" description="Basic and acidic residues" evidence="9">
    <location>
        <begin position="84"/>
        <end position="101"/>
    </location>
</feature>
<feature type="compositionally biased region" description="Polar residues" evidence="9">
    <location>
        <begin position="102"/>
        <end position="132"/>
    </location>
</feature>
<gene>
    <name evidence="12" type="ORF">K489DRAFT_117493</name>
</gene>
<dbReference type="AlphaFoldDB" id="A0A6J3MHX6"/>
<sequence length="753" mass="83738">MSSREARGREDLEKVKSEAQTSQYAKVNRKPRHESSPRTSRGSRSHNAYGIGDHDDQRRPARDRSRSPFRHSERLRSRSPWRPGNRDEISTRHGDHGDDRNQNNQTKSRSQGDTAASASRQSILNGSANGQSVKAEAKAADLRNGSLLVGTGEAQRAITIGSQTARQSADSNVNPSRDAEVEQQEQQAPVSRLAKRKRIAEVMAEANARQKRLASPQATSPSLPGSALSSNHASPQPPAESHDHETPAVHAMGSTLIGQTNLTTPAVVHDQQMAGVTEGFTLEKTERASQLSTVNETSAADYDPTQDMNEDRPDHRLPDKQDNDTVISGPSESSVEDTQDNDKKEFDMFADEDDDDDMFAPLSAPRKAHPRTKMAPAAGLQHDYDDPDGYLRIIQREVLDGRYSIQTSLGKGVFASVVLADDVQTNTKVAIKIARNNDTMLKAAQHEVQFLTLLQDRDPSGKVPIIRLLHTFTHKKHFCLVFESLESDLRELLKKHGRNTGLDISAVKVYARQMFMALHHLEQSEVLHADLKPDNILVHQDNQYIKLCDLGSAMFLKDVTVTDMLVSRFYRAPEIMIGMPHSYAIDMWAIGCTLFELYTGRILFNGQDNNRMLRMIQECRGKIPSRMLKKVVQPTGHFSLDNTFIGEETNALTGKIVSKPIHFQQPVHGKDIRSRLAVGMPPLGAVSAKDAELRKLHEDFADLLDQCLKIDPEQRIKPAQALKHRMFQTPAVVAPTVKAPGIPFLPTSVLKRD</sequence>
<evidence type="ECO:0000256" key="2">
    <source>
        <dbReference type="ARBA" id="ARBA00022527"/>
    </source>
</evidence>
<evidence type="ECO:0000256" key="6">
    <source>
        <dbReference type="ARBA" id="ARBA00022840"/>
    </source>
</evidence>
<feature type="region of interest" description="Disordered" evidence="9">
    <location>
        <begin position="1"/>
        <end position="133"/>
    </location>
</feature>
<reference evidence="12" key="2">
    <citation type="submission" date="2020-04" db="EMBL/GenBank/DDBJ databases">
        <authorList>
            <consortium name="NCBI Genome Project"/>
        </authorList>
    </citation>
    <scope>NUCLEOTIDE SEQUENCE</scope>
    <source>
        <strain evidence="12">CBS 342.82</strain>
    </source>
</reference>
<organism evidence="12">
    <name type="scientific">Dissoconium aciculare CBS 342.82</name>
    <dbReference type="NCBI Taxonomy" id="1314786"/>
    <lineage>
        <taxon>Eukaryota</taxon>
        <taxon>Fungi</taxon>
        <taxon>Dikarya</taxon>
        <taxon>Ascomycota</taxon>
        <taxon>Pezizomycotina</taxon>
        <taxon>Dothideomycetes</taxon>
        <taxon>Dothideomycetidae</taxon>
        <taxon>Mycosphaerellales</taxon>
        <taxon>Dissoconiaceae</taxon>
        <taxon>Dissoconium</taxon>
    </lineage>
</organism>
<keyword evidence="2" id="KW-0723">Serine/threonine-protein kinase</keyword>
<evidence type="ECO:0000256" key="8">
    <source>
        <dbReference type="PROSITE-ProRule" id="PRU10141"/>
    </source>
</evidence>
<dbReference type="PROSITE" id="PS00108">
    <property type="entry name" value="PROTEIN_KINASE_ST"/>
    <property type="match status" value="1"/>
</dbReference>
<dbReference type="Gene3D" id="3.30.200.20">
    <property type="entry name" value="Phosphorylase Kinase, domain 1"/>
    <property type="match status" value="1"/>
</dbReference>
<dbReference type="GeneID" id="54356747"/>
<feature type="binding site" evidence="8">
    <location>
        <position position="432"/>
    </location>
    <ligand>
        <name>ATP</name>
        <dbReference type="ChEBI" id="CHEBI:30616"/>
    </ligand>
</feature>
<feature type="compositionally biased region" description="Polar residues" evidence="9">
    <location>
        <begin position="37"/>
        <end position="46"/>
    </location>
</feature>
<dbReference type="FunFam" id="1.10.510.10:FF:000078">
    <property type="entry name" value="Serine/threonine-protein kinase PRP4 homolog"/>
    <property type="match status" value="1"/>
</dbReference>
<proteinExistence type="inferred from homology"/>
<evidence type="ECO:0000313" key="11">
    <source>
        <dbReference type="Proteomes" id="UP000504637"/>
    </source>
</evidence>
<evidence type="ECO:0000313" key="12">
    <source>
        <dbReference type="RefSeq" id="XP_033463538.1"/>
    </source>
</evidence>
<feature type="compositionally biased region" description="Basic and acidic residues" evidence="9">
    <location>
        <begin position="52"/>
        <end position="76"/>
    </location>
</feature>
<dbReference type="PANTHER" id="PTHR24058">
    <property type="entry name" value="DUAL SPECIFICITY PROTEIN KINASE"/>
    <property type="match status" value="1"/>
</dbReference>
<evidence type="ECO:0000256" key="7">
    <source>
        <dbReference type="ARBA" id="ARBA00023596"/>
    </source>
</evidence>
<evidence type="ECO:0000256" key="9">
    <source>
        <dbReference type="SAM" id="MobiDB-lite"/>
    </source>
</evidence>
<feature type="region of interest" description="Disordered" evidence="9">
    <location>
        <begin position="158"/>
        <end position="263"/>
    </location>
</feature>
<evidence type="ECO:0000256" key="4">
    <source>
        <dbReference type="ARBA" id="ARBA00022741"/>
    </source>
</evidence>
<dbReference type="InterPro" id="IPR011009">
    <property type="entry name" value="Kinase-like_dom_sf"/>
</dbReference>
<dbReference type="Pfam" id="PF00069">
    <property type="entry name" value="Pkinase"/>
    <property type="match status" value="1"/>
</dbReference>
<reference evidence="12" key="1">
    <citation type="submission" date="2020-01" db="EMBL/GenBank/DDBJ databases">
        <authorList>
            <consortium name="DOE Joint Genome Institute"/>
            <person name="Haridas S."/>
            <person name="Albert R."/>
            <person name="Binder M."/>
            <person name="Bloem J."/>
            <person name="Labutti K."/>
            <person name="Salamov A."/>
            <person name="Andreopoulos B."/>
            <person name="Baker S.E."/>
            <person name="Barry K."/>
            <person name="Bills G."/>
            <person name="Bluhm B.H."/>
            <person name="Cannon C."/>
            <person name="Castanera R."/>
            <person name="Culley D.E."/>
            <person name="Daum C."/>
            <person name="Ezra D."/>
            <person name="Gonzalez J.B."/>
            <person name="Henrissat B."/>
            <person name="Kuo A."/>
            <person name="Liang C."/>
            <person name="Lipzen A."/>
            <person name="Lutzoni F."/>
            <person name="Magnuson J."/>
            <person name="Mondo S."/>
            <person name="Nolan M."/>
            <person name="Ohm R."/>
            <person name="Pangilinan J."/>
            <person name="Park H.-J."/>
            <person name="Ramirez L."/>
            <person name="Alfaro M."/>
            <person name="Sun H."/>
            <person name="Tritt A."/>
            <person name="Yoshinaga Y."/>
            <person name="Zwiers L.-H."/>
            <person name="Turgeon B.G."/>
            <person name="Goodwin S.B."/>
            <person name="Spatafora J.W."/>
            <person name="Crous P.W."/>
            <person name="Grigoriev I.V."/>
        </authorList>
    </citation>
    <scope>NUCLEOTIDE SEQUENCE</scope>
    <source>
        <strain evidence="12">CBS 342.82</strain>
    </source>
</reference>
<evidence type="ECO:0000256" key="1">
    <source>
        <dbReference type="ARBA" id="ARBA00012513"/>
    </source>
</evidence>
<comment type="similarity">
    <text evidence="7">Belongs to the protein kinase superfamily. CMGC Ser/Thr protein kinase family.</text>
</comment>
<dbReference type="SMART" id="SM00220">
    <property type="entry name" value="S_TKc"/>
    <property type="match status" value="1"/>
</dbReference>
<dbReference type="InterPro" id="IPR017441">
    <property type="entry name" value="Protein_kinase_ATP_BS"/>
</dbReference>
<dbReference type="InterPro" id="IPR000719">
    <property type="entry name" value="Prot_kinase_dom"/>
</dbReference>
<feature type="compositionally biased region" description="Polar residues" evidence="9">
    <location>
        <begin position="216"/>
        <end position="234"/>
    </location>
</feature>
<reference evidence="12" key="3">
    <citation type="submission" date="2025-08" db="UniProtKB">
        <authorList>
            <consortium name="RefSeq"/>
        </authorList>
    </citation>
    <scope>IDENTIFICATION</scope>
    <source>
        <strain evidence="12">CBS 342.82</strain>
    </source>
</reference>
<accession>A0A6J3MHX6</accession>
<dbReference type="InterPro" id="IPR008271">
    <property type="entry name" value="Ser/Thr_kinase_AS"/>
</dbReference>
<dbReference type="PANTHER" id="PTHR24058:SF103">
    <property type="entry name" value="SERINE_THREONINE-PROTEIN KINASE PRP4 HOMOLOG"/>
    <property type="match status" value="1"/>
</dbReference>
<dbReference type="GO" id="GO:0005524">
    <property type="term" value="F:ATP binding"/>
    <property type="evidence" value="ECO:0007669"/>
    <property type="project" value="UniProtKB-UniRule"/>
</dbReference>
<evidence type="ECO:0000259" key="10">
    <source>
        <dbReference type="PROSITE" id="PS50011"/>
    </source>
</evidence>
<dbReference type="InterPro" id="IPR050494">
    <property type="entry name" value="Ser_Thr_dual-spec_kinase"/>
</dbReference>
<dbReference type="SUPFAM" id="SSF56112">
    <property type="entry name" value="Protein kinase-like (PK-like)"/>
    <property type="match status" value="1"/>
</dbReference>
<feature type="compositionally biased region" description="Polar residues" evidence="9">
    <location>
        <begin position="288"/>
        <end position="298"/>
    </location>
</feature>
<dbReference type="RefSeq" id="XP_033463538.1">
    <property type="nucleotide sequence ID" value="XM_033598948.1"/>
</dbReference>
<protein>
    <recommendedName>
        <fullName evidence="1">non-specific serine/threonine protein kinase</fullName>
        <ecNumber evidence="1">2.7.11.1</ecNumber>
    </recommendedName>
</protein>
<feature type="region of interest" description="Disordered" evidence="9">
    <location>
        <begin position="278"/>
        <end position="342"/>
    </location>
</feature>
<evidence type="ECO:0000256" key="5">
    <source>
        <dbReference type="ARBA" id="ARBA00022777"/>
    </source>
</evidence>
<feature type="domain" description="Protein kinase" evidence="10">
    <location>
        <begin position="403"/>
        <end position="727"/>
    </location>
</feature>
<dbReference type="OrthoDB" id="9332038at2759"/>